<keyword evidence="2" id="KW-1185">Reference proteome</keyword>
<organism evidence="1 2">
    <name type="scientific">Mythimna loreyi</name>
    <dbReference type="NCBI Taxonomy" id="667449"/>
    <lineage>
        <taxon>Eukaryota</taxon>
        <taxon>Metazoa</taxon>
        <taxon>Ecdysozoa</taxon>
        <taxon>Arthropoda</taxon>
        <taxon>Hexapoda</taxon>
        <taxon>Insecta</taxon>
        <taxon>Pterygota</taxon>
        <taxon>Neoptera</taxon>
        <taxon>Endopterygota</taxon>
        <taxon>Lepidoptera</taxon>
        <taxon>Glossata</taxon>
        <taxon>Ditrysia</taxon>
        <taxon>Noctuoidea</taxon>
        <taxon>Noctuidae</taxon>
        <taxon>Noctuinae</taxon>
        <taxon>Hadenini</taxon>
        <taxon>Mythimna</taxon>
    </lineage>
</organism>
<reference evidence="1" key="1">
    <citation type="submission" date="2023-03" db="EMBL/GenBank/DDBJ databases">
        <title>Chromosome-level genomes of two armyworms, Mythimna separata and Mythimna loreyi, provide insights into the biosynthesis and reception of sex pheromones.</title>
        <authorList>
            <person name="Zhao H."/>
        </authorList>
    </citation>
    <scope>NUCLEOTIDE SEQUENCE</scope>
    <source>
        <strain evidence="1">BeijingLab</strain>
    </source>
</reference>
<dbReference type="EMBL" id="CM056795">
    <property type="protein sequence ID" value="KAJ8720919.1"/>
    <property type="molecule type" value="Genomic_DNA"/>
</dbReference>
<comment type="caution">
    <text evidence="1">The sequence shown here is derived from an EMBL/GenBank/DDBJ whole genome shotgun (WGS) entry which is preliminary data.</text>
</comment>
<dbReference type="Proteomes" id="UP001231649">
    <property type="component" value="Chromosome 19"/>
</dbReference>
<proteinExistence type="predicted"/>
<protein>
    <submittedName>
        <fullName evidence="1">Uncharacterized protein</fullName>
    </submittedName>
</protein>
<accession>A0ACC2QPF3</accession>
<name>A0ACC2QPF3_9NEOP</name>
<evidence type="ECO:0000313" key="1">
    <source>
        <dbReference type="EMBL" id="KAJ8720919.1"/>
    </source>
</evidence>
<gene>
    <name evidence="1" type="ORF">PYW08_006384</name>
</gene>
<sequence>MKIKPHKMYTISYHMKEMILKKNYLKLVICFTFGITAIVIMILPHVLTSSRIQHRRHIRYATDLKYILFWGKTKTQRSRLAHHKPTEFLPGQKTFINQKCPYINCYITYDKSTLANDEDFDAVVFDIDNVLKMDVNFLNLSRTPEQLYIFRSSETPEKHVLCDHDLDYFFNMTWTYRLDSDIPQPFLEIYSSNKTLVGPKTNMSWIQRMRKSKKFSNKIKQKNKAVAWILTKCKLKSKHADFIKELRNELRGYNYTLDIYGPCSQKKCPGGSAIKCYKMVEKEYFFQIVLEEYLSKDYVTEVMVTAMSHIAIPIVLGPADYSNFLPPGSYINAQAFDMKKLGALFDYLIKNPDMYEFFFDWMKYYYYQVRSRSQVCDLCTKLNQYNGTTIVKSEFRKWWDPDYRDVCQRKRLYKLFNTEP</sequence>
<evidence type="ECO:0000313" key="2">
    <source>
        <dbReference type="Proteomes" id="UP001231649"/>
    </source>
</evidence>